<dbReference type="PROSITE" id="PS50893">
    <property type="entry name" value="ABC_TRANSPORTER_2"/>
    <property type="match status" value="1"/>
</dbReference>
<keyword evidence="7" id="KW-0472">Membrane</keyword>
<dbReference type="InterPro" id="IPR003593">
    <property type="entry name" value="AAA+_ATPase"/>
</dbReference>
<dbReference type="PANTHER" id="PTHR43297:SF2">
    <property type="entry name" value="DIPEPTIDE TRANSPORT ATP-BINDING PROTEIN DPPD"/>
    <property type="match status" value="1"/>
</dbReference>
<keyword evidence="6 10" id="KW-0067">ATP-binding</keyword>
<dbReference type="InterPro" id="IPR013563">
    <property type="entry name" value="Oligopep_ABC_C"/>
</dbReference>
<evidence type="ECO:0000256" key="5">
    <source>
        <dbReference type="ARBA" id="ARBA00022741"/>
    </source>
</evidence>
<feature type="domain" description="ABC transporter" evidence="9">
    <location>
        <begin position="10"/>
        <end position="538"/>
    </location>
</feature>
<evidence type="ECO:0000256" key="6">
    <source>
        <dbReference type="ARBA" id="ARBA00022840"/>
    </source>
</evidence>
<proteinExistence type="inferred from homology"/>
<dbReference type="InterPro" id="IPR050388">
    <property type="entry name" value="ABC_Ni/Peptide_Import"/>
</dbReference>
<reference evidence="10 11" key="1">
    <citation type="submission" date="2017-12" db="EMBL/GenBank/DDBJ databases">
        <title>Complete genome sequence of Spiroplasma monobiae MQ-1 (ATCC 33825).</title>
        <authorList>
            <person name="Tsai Y.-M."/>
            <person name="Lo W.-S."/>
            <person name="Wu P.-S."/>
            <person name="Cho S.-T."/>
            <person name="Kuo C.-H."/>
        </authorList>
    </citation>
    <scope>NUCLEOTIDE SEQUENCE [LARGE SCALE GENOMIC DNA]</scope>
    <source>
        <strain evidence="10 11">MQ-1</strain>
    </source>
</reference>
<organism evidence="10 11">
    <name type="scientific">Spiroplasma monobiae MQ-1</name>
    <dbReference type="NCBI Taxonomy" id="1336748"/>
    <lineage>
        <taxon>Bacteria</taxon>
        <taxon>Bacillati</taxon>
        <taxon>Mycoplasmatota</taxon>
        <taxon>Mollicutes</taxon>
        <taxon>Entomoplasmatales</taxon>
        <taxon>Spiroplasmataceae</taxon>
        <taxon>Spiroplasma</taxon>
    </lineage>
</organism>
<keyword evidence="5" id="KW-0547">Nucleotide-binding</keyword>
<dbReference type="InterPro" id="IPR017871">
    <property type="entry name" value="ABC_transporter-like_CS"/>
</dbReference>
<dbReference type="Gene3D" id="3.40.50.300">
    <property type="entry name" value="P-loop containing nucleotide triphosphate hydrolases"/>
    <property type="match status" value="2"/>
</dbReference>
<keyword evidence="11" id="KW-1185">Reference proteome</keyword>
<dbReference type="AlphaFoldDB" id="A0A2K9LYL4"/>
<dbReference type="RefSeq" id="WP_211277579.1">
    <property type="nucleotide sequence ID" value="NZ_CP025543.1"/>
</dbReference>
<keyword evidence="3" id="KW-0813">Transport</keyword>
<feature type="coiled-coil region" evidence="8">
    <location>
        <begin position="139"/>
        <end position="214"/>
    </location>
</feature>
<protein>
    <submittedName>
        <fullName evidence="10">Oligopeptide ABC transporter ATP-binding protein</fullName>
    </submittedName>
</protein>
<comment type="similarity">
    <text evidence="2">Belongs to the ABC transporter superfamily.</text>
</comment>
<dbReference type="GO" id="GO:0005886">
    <property type="term" value="C:plasma membrane"/>
    <property type="evidence" value="ECO:0007669"/>
    <property type="project" value="UniProtKB-SubCell"/>
</dbReference>
<comment type="subcellular location">
    <subcellularLocation>
        <location evidence="1">Cell membrane</location>
        <topology evidence="1">Peripheral membrane protein</topology>
    </subcellularLocation>
</comment>
<dbReference type="GO" id="GO:0005524">
    <property type="term" value="F:ATP binding"/>
    <property type="evidence" value="ECO:0007669"/>
    <property type="project" value="UniProtKB-KW"/>
</dbReference>
<name>A0A2K9LYL4_SPISQ</name>
<dbReference type="Pfam" id="PF00005">
    <property type="entry name" value="ABC_tran"/>
    <property type="match status" value="2"/>
</dbReference>
<evidence type="ECO:0000256" key="3">
    <source>
        <dbReference type="ARBA" id="ARBA00022448"/>
    </source>
</evidence>
<sequence length="629" mass="72035">MNKENRIISVRDMEVKFQVRGNFLTAIRNVDLDLYDQEILAIVGESGSGKSVITKTFTGMLEANGWVSNGSIVYRPNKETLADEGAYFKEPIDVVNLQSPLISKDVIKSVVKINSEKIKELIKEIKELYKLNPKYNGLLEQKELKKIRLEKQIESEHNETILSGLNKQLQDLTEELKSSLLDEQTIASTKKINNEKFNVLLEKRKQQLNSLNENMSFTGNNRQANKIIKIEVKIKAIEETLKVINDDNHRDELIILKLENILKLEMDINKVKPLNIKSRMSISKITSMIEKFIETKVEWNVEEKEYAVKYFSSKEYLNRFENELQVICLSIIEKNTLDEDHFHNILVDWKRIKNTDVVNKINALKEIRQLRGKTISTIFQDPMTSLNPLLPVGFQITEVLRKQVGLNKKEAKQEAIELLRKVGIPNPEKRFKDIPGRYSGGMRQRVVIAIALAARPKILICDEPTTALDVTIQAQILDLIKELQTEYKFSVVFITHDLGVVAKIADRVAVMYAGQIVEVATAREIFDDPKHPYTWALLSSLPQLGKKGDDLFSIEGTPPSLFNEIVGDAFAPRNKYALELDYIKQPPMFKVSETHFAKTWLLDPRSPKVEKPSILNNLRKRIEEAEKVG</sequence>
<dbReference type="CDD" id="cd03257">
    <property type="entry name" value="ABC_NikE_OppD_transporters"/>
    <property type="match status" value="1"/>
</dbReference>
<dbReference type="Pfam" id="PF08352">
    <property type="entry name" value="oligo_HPY"/>
    <property type="match status" value="1"/>
</dbReference>
<dbReference type="KEGG" id="smoo:SMONO_v1c05950"/>
<accession>A0A2K9LYL4</accession>
<evidence type="ECO:0000256" key="7">
    <source>
        <dbReference type="ARBA" id="ARBA00023136"/>
    </source>
</evidence>
<dbReference type="Proteomes" id="UP000234790">
    <property type="component" value="Chromosome"/>
</dbReference>
<evidence type="ECO:0000256" key="4">
    <source>
        <dbReference type="ARBA" id="ARBA00022475"/>
    </source>
</evidence>
<evidence type="ECO:0000256" key="1">
    <source>
        <dbReference type="ARBA" id="ARBA00004202"/>
    </source>
</evidence>
<gene>
    <name evidence="10" type="primary">oppD</name>
    <name evidence="10" type="ORF">SMONO_v1c05950</name>
</gene>
<dbReference type="SUPFAM" id="SSF52540">
    <property type="entry name" value="P-loop containing nucleoside triphosphate hydrolases"/>
    <property type="match status" value="2"/>
</dbReference>
<evidence type="ECO:0000256" key="2">
    <source>
        <dbReference type="ARBA" id="ARBA00005417"/>
    </source>
</evidence>
<dbReference type="InterPro" id="IPR003439">
    <property type="entry name" value="ABC_transporter-like_ATP-bd"/>
</dbReference>
<evidence type="ECO:0000313" key="10">
    <source>
        <dbReference type="EMBL" id="AUM62844.1"/>
    </source>
</evidence>
<keyword evidence="8" id="KW-0175">Coiled coil</keyword>
<dbReference type="SMART" id="SM00382">
    <property type="entry name" value="AAA"/>
    <property type="match status" value="1"/>
</dbReference>
<evidence type="ECO:0000256" key="8">
    <source>
        <dbReference type="SAM" id="Coils"/>
    </source>
</evidence>
<dbReference type="GO" id="GO:0015833">
    <property type="term" value="P:peptide transport"/>
    <property type="evidence" value="ECO:0007669"/>
    <property type="project" value="InterPro"/>
</dbReference>
<evidence type="ECO:0000259" key="9">
    <source>
        <dbReference type="PROSITE" id="PS50893"/>
    </source>
</evidence>
<evidence type="ECO:0000313" key="11">
    <source>
        <dbReference type="Proteomes" id="UP000234790"/>
    </source>
</evidence>
<dbReference type="InterPro" id="IPR027417">
    <property type="entry name" value="P-loop_NTPase"/>
</dbReference>
<dbReference type="NCBIfam" id="TIGR01727">
    <property type="entry name" value="oligo_HPY"/>
    <property type="match status" value="1"/>
</dbReference>
<keyword evidence="4" id="KW-1003">Cell membrane</keyword>
<dbReference type="PROSITE" id="PS00211">
    <property type="entry name" value="ABC_TRANSPORTER_1"/>
    <property type="match status" value="1"/>
</dbReference>
<dbReference type="NCBIfam" id="NF043079">
    <property type="entry name" value="MMSYN1_0167"/>
    <property type="match status" value="1"/>
</dbReference>
<dbReference type="GO" id="GO:0016887">
    <property type="term" value="F:ATP hydrolysis activity"/>
    <property type="evidence" value="ECO:0007669"/>
    <property type="project" value="InterPro"/>
</dbReference>
<dbReference type="PANTHER" id="PTHR43297">
    <property type="entry name" value="OLIGOPEPTIDE TRANSPORT ATP-BINDING PROTEIN APPD"/>
    <property type="match status" value="1"/>
</dbReference>
<dbReference type="EMBL" id="CP025543">
    <property type="protein sequence ID" value="AUM62844.1"/>
    <property type="molecule type" value="Genomic_DNA"/>
</dbReference>